<dbReference type="OrthoDB" id="2872327at2"/>
<accession>A0A285CMB7</accession>
<evidence type="ECO:0000313" key="1">
    <source>
        <dbReference type="EMBL" id="SNX68555.1"/>
    </source>
</evidence>
<reference evidence="1 2" key="1">
    <citation type="submission" date="2017-08" db="EMBL/GenBank/DDBJ databases">
        <authorList>
            <person name="de Groot N.N."/>
        </authorList>
    </citation>
    <scope>NUCLEOTIDE SEQUENCE [LARGE SCALE GENOMIC DNA]</scope>
    <source>
        <strain evidence="1 2">JC228</strain>
    </source>
</reference>
<evidence type="ECO:0000313" key="2">
    <source>
        <dbReference type="Proteomes" id="UP000219546"/>
    </source>
</evidence>
<dbReference type="AlphaFoldDB" id="A0A285CMB7"/>
<dbReference type="Proteomes" id="UP000219546">
    <property type="component" value="Unassembled WGS sequence"/>
</dbReference>
<protein>
    <submittedName>
        <fullName evidence="1">Uncharacterized protein</fullName>
    </submittedName>
</protein>
<dbReference type="RefSeq" id="WP_097157756.1">
    <property type="nucleotide sequence ID" value="NZ_JBEPMQ010000001.1"/>
</dbReference>
<gene>
    <name evidence="1" type="ORF">SAMN05877753_102591</name>
</gene>
<dbReference type="EMBL" id="OAOP01000002">
    <property type="protein sequence ID" value="SNX68555.1"/>
    <property type="molecule type" value="Genomic_DNA"/>
</dbReference>
<keyword evidence="2" id="KW-1185">Reference proteome</keyword>
<organism evidence="1 2">
    <name type="scientific">Bacillus oleivorans</name>
    <dbReference type="NCBI Taxonomy" id="1448271"/>
    <lineage>
        <taxon>Bacteria</taxon>
        <taxon>Bacillati</taxon>
        <taxon>Bacillota</taxon>
        <taxon>Bacilli</taxon>
        <taxon>Bacillales</taxon>
        <taxon>Bacillaceae</taxon>
        <taxon>Bacillus</taxon>
    </lineage>
</organism>
<name>A0A285CMB7_9BACI</name>
<proteinExistence type="predicted"/>
<sequence length="122" mass="13753">MTATIYQAKLGDGIKQKGIKRTDSFFSTPEEAVAEAFALKKKIDGKYDHKIEWDYEGEITGSSSNLKILKGYLHGDRKTHAFYLQIVSFKKSKKHSIVSPIKPSKLSAKDQKALDNAVKWYA</sequence>